<gene>
    <name evidence="1" type="ORF">E5329_02445</name>
</gene>
<comment type="caution">
    <text evidence="1">The sequence shown here is derived from an EMBL/GenBank/DDBJ whole genome shotgun (WGS) entry which is preliminary data.</text>
</comment>
<evidence type="ECO:0000313" key="1">
    <source>
        <dbReference type="EMBL" id="TGY98000.1"/>
    </source>
</evidence>
<proteinExistence type="predicted"/>
<reference evidence="1" key="1">
    <citation type="submission" date="2019-04" db="EMBL/GenBank/DDBJ databases">
        <title>Microbes associate with the intestines of laboratory mice.</title>
        <authorList>
            <person name="Navarre W."/>
            <person name="Wong E."/>
            <person name="Huang K."/>
            <person name="Tropini C."/>
            <person name="Ng K."/>
            <person name="Yu B."/>
        </authorList>
    </citation>
    <scope>NUCLEOTIDE SEQUENCE</scope>
    <source>
        <strain evidence="1">NM01_1-7b</strain>
    </source>
</reference>
<dbReference type="Proteomes" id="UP000304953">
    <property type="component" value="Unassembled WGS sequence"/>
</dbReference>
<accession>A0AC61S1Y1</accession>
<sequence>MNNIIKIILFVAVGLALNQIVNLAYRLASKKSNAIHLRFLKSAINVFVDIIIIYSLVQQFEITKDISKALLQSGTLIVAIATFAAQQALANVISGISVSAAKPYNVDEKIRVLQGGTVIAEGMVIDVTIRQTVIRQFNGECCIVPNSIMDSAVIINANYTENVGNFIEVVISYESDIEKAISVMKEICAEHELVIDSDKSSVTVSSFAADGVTLKTTIWTKNLNDSFRACSDIRASLVRAFQENGIEIPYHTVTVHHEAG</sequence>
<protein>
    <submittedName>
        <fullName evidence="1">Mechanosensitive ion channel family protein</fullName>
    </submittedName>
</protein>
<keyword evidence="2" id="KW-1185">Reference proteome</keyword>
<name>A0AC61S1Y1_9FIRM</name>
<dbReference type="EMBL" id="SRYA01000003">
    <property type="protein sequence ID" value="TGY98000.1"/>
    <property type="molecule type" value="Genomic_DNA"/>
</dbReference>
<evidence type="ECO:0000313" key="2">
    <source>
        <dbReference type="Proteomes" id="UP000304953"/>
    </source>
</evidence>
<organism evidence="1 2">
    <name type="scientific">Petralouisia muris</name>
    <dbReference type="NCBI Taxonomy" id="3032872"/>
    <lineage>
        <taxon>Bacteria</taxon>
        <taxon>Bacillati</taxon>
        <taxon>Bacillota</taxon>
        <taxon>Clostridia</taxon>
        <taxon>Lachnospirales</taxon>
        <taxon>Lachnospiraceae</taxon>
        <taxon>Petralouisia</taxon>
    </lineage>
</organism>